<dbReference type="GO" id="GO:0005634">
    <property type="term" value="C:nucleus"/>
    <property type="evidence" value="ECO:0007669"/>
    <property type="project" value="TreeGrafter"/>
</dbReference>
<feature type="signal peptide" evidence="2">
    <location>
        <begin position="1"/>
        <end position="21"/>
    </location>
</feature>
<dbReference type="PROSITE" id="PS50404">
    <property type="entry name" value="GST_NTER"/>
    <property type="match status" value="1"/>
</dbReference>
<feature type="chain" id="PRO_5002225821" description="Glutathione transferase" evidence="2">
    <location>
        <begin position="22"/>
        <end position="240"/>
    </location>
</feature>
<dbReference type="InterPro" id="IPR004046">
    <property type="entry name" value="GST_C"/>
</dbReference>
<dbReference type="SUPFAM" id="SSF47616">
    <property type="entry name" value="GST C-terminal domain-like"/>
    <property type="match status" value="1"/>
</dbReference>
<evidence type="ECO:0000259" key="4">
    <source>
        <dbReference type="PROSITE" id="PS50405"/>
    </source>
</evidence>
<evidence type="ECO:0000256" key="1">
    <source>
        <dbReference type="RuleBase" id="RU003494"/>
    </source>
</evidence>
<name>A0A0D0DMU9_9AGAM</name>
<protein>
    <recommendedName>
        <fullName evidence="7">Glutathione transferase</fullName>
    </recommendedName>
</protein>
<evidence type="ECO:0000259" key="3">
    <source>
        <dbReference type="PROSITE" id="PS50404"/>
    </source>
</evidence>
<reference evidence="6" key="2">
    <citation type="submission" date="2015-01" db="EMBL/GenBank/DDBJ databases">
        <title>Evolutionary Origins and Diversification of the Mycorrhizal Mutualists.</title>
        <authorList>
            <consortium name="DOE Joint Genome Institute"/>
            <consortium name="Mycorrhizal Genomics Consortium"/>
            <person name="Kohler A."/>
            <person name="Kuo A."/>
            <person name="Nagy L.G."/>
            <person name="Floudas D."/>
            <person name="Copeland A."/>
            <person name="Barry K.W."/>
            <person name="Cichocki N."/>
            <person name="Veneault-Fourrey C."/>
            <person name="LaButti K."/>
            <person name="Lindquist E.A."/>
            <person name="Lipzen A."/>
            <person name="Lundell T."/>
            <person name="Morin E."/>
            <person name="Murat C."/>
            <person name="Riley R."/>
            <person name="Ohm R."/>
            <person name="Sun H."/>
            <person name="Tunlid A."/>
            <person name="Henrissat B."/>
            <person name="Grigoriev I.V."/>
            <person name="Hibbett D.S."/>
            <person name="Martin F."/>
        </authorList>
    </citation>
    <scope>NUCLEOTIDE SEQUENCE [LARGE SCALE GENOMIC DNA]</scope>
    <source>
        <strain evidence="6">Ve08.2h10</strain>
    </source>
</reference>
<dbReference type="Pfam" id="PF02798">
    <property type="entry name" value="GST_N"/>
    <property type="match status" value="1"/>
</dbReference>
<dbReference type="OrthoDB" id="249703at2759"/>
<dbReference type="InterPro" id="IPR004045">
    <property type="entry name" value="Glutathione_S-Trfase_N"/>
</dbReference>
<dbReference type="InParanoid" id="A0A0D0DMU9"/>
<evidence type="ECO:0000313" key="5">
    <source>
        <dbReference type="EMBL" id="KIK93013.1"/>
    </source>
</evidence>
<dbReference type="SUPFAM" id="SSF52833">
    <property type="entry name" value="Thioredoxin-like"/>
    <property type="match status" value="1"/>
</dbReference>
<dbReference type="Gene3D" id="1.20.1050.10">
    <property type="match status" value="1"/>
</dbReference>
<dbReference type="SFLD" id="SFLDS00019">
    <property type="entry name" value="Glutathione_Transferase_(cytos"/>
    <property type="match status" value="1"/>
</dbReference>
<keyword evidence="2" id="KW-0732">Signal</keyword>
<dbReference type="GO" id="GO:0006414">
    <property type="term" value="P:translational elongation"/>
    <property type="evidence" value="ECO:0007669"/>
    <property type="project" value="TreeGrafter"/>
</dbReference>
<dbReference type="AlphaFoldDB" id="A0A0D0DMU9"/>
<dbReference type="PANTHER" id="PTHR43986:SF1">
    <property type="entry name" value="ELONGATION FACTOR 1-GAMMA"/>
    <property type="match status" value="1"/>
</dbReference>
<dbReference type="InterPro" id="IPR036249">
    <property type="entry name" value="Thioredoxin-like_sf"/>
</dbReference>
<dbReference type="InterPro" id="IPR040079">
    <property type="entry name" value="Glutathione_S-Trfase"/>
</dbReference>
<dbReference type="SFLD" id="SFLDG00358">
    <property type="entry name" value="Main_(cytGST)"/>
    <property type="match status" value="1"/>
</dbReference>
<dbReference type="FunCoup" id="A0A0D0DMU9">
    <property type="interactions" value="147"/>
</dbReference>
<dbReference type="PROSITE" id="PS50405">
    <property type="entry name" value="GST_CTER"/>
    <property type="match status" value="1"/>
</dbReference>
<dbReference type="InterPro" id="IPR010987">
    <property type="entry name" value="Glutathione-S-Trfase_C-like"/>
</dbReference>
<comment type="similarity">
    <text evidence="1">Belongs to the GST superfamily.</text>
</comment>
<dbReference type="Pfam" id="PF00043">
    <property type="entry name" value="GST_C"/>
    <property type="match status" value="1"/>
</dbReference>
<dbReference type="EMBL" id="KN825222">
    <property type="protein sequence ID" value="KIK93013.1"/>
    <property type="molecule type" value="Genomic_DNA"/>
</dbReference>
<organism evidence="5 6">
    <name type="scientific">Paxillus rubicundulus Ve08.2h10</name>
    <dbReference type="NCBI Taxonomy" id="930991"/>
    <lineage>
        <taxon>Eukaryota</taxon>
        <taxon>Fungi</taxon>
        <taxon>Dikarya</taxon>
        <taxon>Basidiomycota</taxon>
        <taxon>Agaricomycotina</taxon>
        <taxon>Agaricomycetes</taxon>
        <taxon>Agaricomycetidae</taxon>
        <taxon>Boletales</taxon>
        <taxon>Paxilineae</taxon>
        <taxon>Paxillaceae</taxon>
        <taxon>Paxillus</taxon>
    </lineage>
</organism>
<gene>
    <name evidence="5" type="ORF">PAXRUDRAFT_543134</name>
</gene>
<sequence length="240" mass="25744">MAPIGTLWGMAIQLQSKVILAAAAVADLELETPTVDFGVTNKTPEYLTKFPMGKIPAFENNEGFKLFEGAAIARYVSSLAPESGLLGKDANEAALVDQWVHFGEAEISRFSYEILALVSGYLGPYSKELHNAGLQRQARALKFLDEHLASSTSGFLIADKLTLADIALAGVSQQAARVTCGASERALYSNVFAHYEKVTAHPKVQAAFGEAGFVEEAVAGCLDTALWRTDRCICIDSAKP</sequence>
<reference evidence="5 6" key="1">
    <citation type="submission" date="2014-04" db="EMBL/GenBank/DDBJ databases">
        <authorList>
            <consortium name="DOE Joint Genome Institute"/>
            <person name="Kuo A."/>
            <person name="Kohler A."/>
            <person name="Jargeat P."/>
            <person name="Nagy L.G."/>
            <person name="Floudas D."/>
            <person name="Copeland A."/>
            <person name="Barry K.W."/>
            <person name="Cichocki N."/>
            <person name="Veneault-Fourrey C."/>
            <person name="LaButti K."/>
            <person name="Lindquist E.A."/>
            <person name="Lipzen A."/>
            <person name="Lundell T."/>
            <person name="Morin E."/>
            <person name="Murat C."/>
            <person name="Sun H."/>
            <person name="Tunlid A."/>
            <person name="Henrissat B."/>
            <person name="Grigoriev I.V."/>
            <person name="Hibbett D.S."/>
            <person name="Martin F."/>
            <person name="Nordberg H.P."/>
            <person name="Cantor M.N."/>
            <person name="Hua S.X."/>
        </authorList>
    </citation>
    <scope>NUCLEOTIDE SEQUENCE [LARGE SCALE GENOMIC DNA]</scope>
    <source>
        <strain evidence="5 6">Ve08.2h10</strain>
    </source>
</reference>
<evidence type="ECO:0000256" key="2">
    <source>
        <dbReference type="SAM" id="SignalP"/>
    </source>
</evidence>
<dbReference type="InterPro" id="IPR036282">
    <property type="entry name" value="Glutathione-S-Trfase_C_sf"/>
</dbReference>
<dbReference type="STRING" id="930991.A0A0D0DMU9"/>
<accession>A0A0D0DMU9</accession>
<dbReference type="PANTHER" id="PTHR43986">
    <property type="entry name" value="ELONGATION FACTOR 1-GAMMA"/>
    <property type="match status" value="1"/>
</dbReference>
<feature type="domain" description="GST C-terminal" evidence="4">
    <location>
        <begin position="89"/>
        <end position="221"/>
    </location>
</feature>
<evidence type="ECO:0008006" key="7">
    <source>
        <dbReference type="Google" id="ProtNLM"/>
    </source>
</evidence>
<keyword evidence="6" id="KW-1185">Reference proteome</keyword>
<dbReference type="Proteomes" id="UP000054538">
    <property type="component" value="Unassembled WGS sequence"/>
</dbReference>
<evidence type="ECO:0000313" key="6">
    <source>
        <dbReference type="Proteomes" id="UP000054538"/>
    </source>
</evidence>
<dbReference type="FunFam" id="3.40.30.10:FF:000142">
    <property type="entry name" value="Elongation factor 1 gamma"/>
    <property type="match status" value="1"/>
</dbReference>
<proteinExistence type="inferred from homology"/>
<dbReference type="CDD" id="cd03044">
    <property type="entry name" value="GST_N_EF1Bgamma"/>
    <property type="match status" value="1"/>
</dbReference>
<dbReference type="InterPro" id="IPR050802">
    <property type="entry name" value="EF-GSTs"/>
</dbReference>
<feature type="domain" description="GST N-terminal" evidence="3">
    <location>
        <begin position="3"/>
        <end position="84"/>
    </location>
</feature>
<dbReference type="HOGENOM" id="CLU_011226_3_2_1"/>
<dbReference type="GO" id="GO:0005737">
    <property type="term" value="C:cytoplasm"/>
    <property type="evidence" value="ECO:0007669"/>
    <property type="project" value="TreeGrafter"/>
</dbReference>
<dbReference type="Gene3D" id="3.40.30.10">
    <property type="entry name" value="Glutaredoxin"/>
    <property type="match status" value="1"/>
</dbReference>